<dbReference type="OMA" id="STESCHY"/>
<evidence type="ECO:0000256" key="2">
    <source>
        <dbReference type="SAM" id="MobiDB-lite"/>
    </source>
</evidence>
<gene>
    <name evidence="4 6" type="primary">Fam90a1l1</name>
    <name evidence="6" type="synonym">LOC120097401</name>
</gene>
<dbReference type="GeneTree" id="ENSGT00910000144208"/>
<keyword evidence="5" id="KW-1185">Reference proteome</keyword>
<evidence type="ECO:0000313" key="6">
    <source>
        <dbReference type="RGD" id="41096911"/>
    </source>
</evidence>
<dbReference type="OrthoDB" id="9623814at2759"/>
<dbReference type="Proteomes" id="UP000002494">
    <property type="component" value="Chromosome 16"/>
</dbReference>
<name>A0A8I6A0V4_RAT</name>
<proteinExistence type="inferred from homology"/>
<evidence type="ECO:0000313" key="5">
    <source>
        <dbReference type="Proteomes" id="UP000002494"/>
    </source>
</evidence>
<feature type="region of interest" description="Disordered" evidence="2">
    <location>
        <begin position="1"/>
        <end position="37"/>
    </location>
</feature>
<dbReference type="PANTHER" id="PTHR16035:SF14">
    <property type="entry name" value="FAMILY WITH SEQUENCE SIMILARITY 90 MEMBER A11, PSEUDOGENE-RELATED"/>
    <property type="match status" value="1"/>
</dbReference>
<dbReference type="PANTHER" id="PTHR16035">
    <property type="entry name" value="PROTEIN FAM90A1"/>
    <property type="match status" value="1"/>
</dbReference>
<feature type="compositionally biased region" description="Polar residues" evidence="2">
    <location>
        <begin position="282"/>
        <end position="300"/>
    </location>
</feature>
<reference evidence="4" key="1">
    <citation type="submission" date="2024-01" db="EMBL/GenBank/DDBJ databases">
        <title>GRCr8: a new rat reference genome assembly contstructed from accurate long reads and long range scaffolding.</title>
        <authorList>
            <person name="Doris P.A."/>
            <person name="Kalbfleisch T."/>
            <person name="Li K."/>
            <person name="Howe K."/>
            <person name="Wood J."/>
        </authorList>
    </citation>
    <scope>NUCLEOTIDE SEQUENCE [LARGE SCALE GENOMIC DNA]</scope>
    <source>
        <strain evidence="4">Brown Norway</strain>
    </source>
</reference>
<reference evidence="4" key="3">
    <citation type="submission" date="2025-09" db="UniProtKB">
        <authorList>
            <consortium name="Ensembl"/>
        </authorList>
    </citation>
    <scope>IDENTIFICATION</scope>
    <source>
        <strain evidence="4">Brown Norway</strain>
    </source>
</reference>
<dbReference type="InterPro" id="IPR039213">
    <property type="entry name" value="FAM90"/>
</dbReference>
<protein>
    <submittedName>
        <fullName evidence="4">Family with sequence similarity 90, member A1 like 1</fullName>
    </submittedName>
</protein>
<sequence>KESQVKTQSNPATPAPTAQRKPGASWKQTLPPVKEEDPRVKCRDCGAFGHIARNRRCPIKRGHFLLVAQPLGGKKEKENTDPCRPKGLQKLSQAARQRCDEQQRKAPFQKFPTELQWRNQQGTLAQPQMSIIPGYRKMSEPPVEMALGKPTGPEKPALQSLDGPFILHSRQKEGHNMTVPGVAKPVFRQDGRKTVSENLLDQKVQDISHQHPVAVPKRKSITELFHKESKTQGPSKKMQPSKHPVIHQDRQNPKLSFWAPDEEMSQCPTQPRQNPLKKQRIDSTNAPEESHARTASKSTLDIQSYPIANRLELKDAGEMSKKITVQVPSTDQQQLHGRAALVSTRPCIESGQALRMIFTKHSHNFWSSRFLTVPAPLPIEKQTPAFQSPSFPEEGEAAGSQVKLSVLYEDLQVSSSSEDSDGE</sequence>
<feature type="compositionally biased region" description="Polar residues" evidence="2">
    <location>
        <begin position="1"/>
        <end position="12"/>
    </location>
</feature>
<dbReference type="AlphaFoldDB" id="A0A8I6A0V4"/>
<feature type="compositionally biased region" description="Polar residues" evidence="2">
    <location>
        <begin position="116"/>
        <end position="129"/>
    </location>
</feature>
<dbReference type="Pfam" id="PF15288">
    <property type="entry name" value="zf-CCHC_6"/>
    <property type="match status" value="1"/>
</dbReference>
<feature type="region of interest" description="Disordered" evidence="2">
    <location>
        <begin position="141"/>
        <end position="160"/>
    </location>
</feature>
<evidence type="ECO:0000313" key="4">
    <source>
        <dbReference type="Ensembl" id="ENSRNOP00000084238.1"/>
    </source>
</evidence>
<reference evidence="4" key="2">
    <citation type="submission" date="2025-08" db="UniProtKB">
        <authorList>
            <consortium name="Ensembl"/>
        </authorList>
    </citation>
    <scope>IDENTIFICATION</scope>
    <source>
        <strain evidence="4">Brown Norway</strain>
    </source>
</reference>
<accession>A0A8I6A0V4</accession>
<dbReference type="InterPro" id="IPR041670">
    <property type="entry name" value="Znf-CCHC_6"/>
</dbReference>
<dbReference type="AGR" id="RGD:41096911"/>
<feature type="domain" description="Zinc knuckle" evidence="3">
    <location>
        <begin position="39"/>
        <end position="79"/>
    </location>
</feature>
<comment type="similarity">
    <text evidence="1">Belongs to the FAM90 family.</text>
</comment>
<dbReference type="RGD" id="41096911">
    <property type="gene designation" value="Fam90a1l1"/>
</dbReference>
<dbReference type="Ensembl" id="ENSRNOT00000114660.2">
    <property type="protein sequence ID" value="ENSRNOP00000084238.1"/>
    <property type="gene ID" value="ENSRNOG00000064072.2"/>
</dbReference>
<evidence type="ECO:0000259" key="3">
    <source>
        <dbReference type="Pfam" id="PF15288"/>
    </source>
</evidence>
<dbReference type="GlyGen" id="A0A8I6A0V4">
    <property type="glycosylation" value="1 site"/>
</dbReference>
<feature type="region of interest" description="Disordered" evidence="2">
    <location>
        <begin position="73"/>
        <end position="133"/>
    </location>
</feature>
<organism evidence="4 5">
    <name type="scientific">Rattus norvegicus</name>
    <name type="common">Rat</name>
    <dbReference type="NCBI Taxonomy" id="10116"/>
    <lineage>
        <taxon>Eukaryota</taxon>
        <taxon>Metazoa</taxon>
        <taxon>Chordata</taxon>
        <taxon>Craniata</taxon>
        <taxon>Vertebrata</taxon>
        <taxon>Euteleostomi</taxon>
        <taxon>Mammalia</taxon>
        <taxon>Eutheria</taxon>
        <taxon>Euarchontoglires</taxon>
        <taxon>Glires</taxon>
        <taxon>Rodentia</taxon>
        <taxon>Myomorpha</taxon>
        <taxon>Muroidea</taxon>
        <taxon>Muridae</taxon>
        <taxon>Murinae</taxon>
        <taxon>Rattus</taxon>
    </lineage>
</organism>
<feature type="compositionally biased region" description="Basic and acidic residues" evidence="2">
    <location>
        <begin position="73"/>
        <end position="84"/>
    </location>
</feature>
<feature type="region of interest" description="Disordered" evidence="2">
    <location>
        <begin position="227"/>
        <end position="300"/>
    </location>
</feature>
<evidence type="ECO:0000256" key="1">
    <source>
        <dbReference type="ARBA" id="ARBA00007943"/>
    </source>
</evidence>